<dbReference type="InterPro" id="IPR041698">
    <property type="entry name" value="Methyltransf_25"/>
</dbReference>
<dbReference type="CDD" id="cd02440">
    <property type="entry name" value="AdoMet_MTases"/>
    <property type="match status" value="1"/>
</dbReference>
<dbReference type="PANTHER" id="PTHR43591">
    <property type="entry name" value="METHYLTRANSFERASE"/>
    <property type="match status" value="1"/>
</dbReference>
<dbReference type="Proteomes" id="UP000789570">
    <property type="component" value="Unassembled WGS sequence"/>
</dbReference>
<reference evidence="2" key="1">
    <citation type="submission" date="2021-06" db="EMBL/GenBank/DDBJ databases">
        <authorList>
            <person name="Kallberg Y."/>
            <person name="Tangrot J."/>
            <person name="Rosling A."/>
        </authorList>
    </citation>
    <scope>NUCLEOTIDE SEQUENCE</scope>
    <source>
        <strain evidence="2">UK204</strain>
    </source>
</reference>
<organism evidence="2 3">
    <name type="scientific">Funneliformis caledonium</name>
    <dbReference type="NCBI Taxonomy" id="1117310"/>
    <lineage>
        <taxon>Eukaryota</taxon>
        <taxon>Fungi</taxon>
        <taxon>Fungi incertae sedis</taxon>
        <taxon>Mucoromycota</taxon>
        <taxon>Glomeromycotina</taxon>
        <taxon>Glomeromycetes</taxon>
        <taxon>Glomerales</taxon>
        <taxon>Glomeraceae</taxon>
        <taxon>Funneliformis</taxon>
    </lineage>
</organism>
<feature type="domain" description="Methyltransferase" evidence="1">
    <location>
        <begin position="88"/>
        <end position="182"/>
    </location>
</feature>
<dbReference type="SUPFAM" id="SSF53335">
    <property type="entry name" value="S-adenosyl-L-methionine-dependent methyltransferases"/>
    <property type="match status" value="1"/>
</dbReference>
<comment type="caution">
    <text evidence="2">The sequence shown here is derived from an EMBL/GenBank/DDBJ whole genome shotgun (WGS) entry which is preliminary data.</text>
</comment>
<dbReference type="Pfam" id="PF13649">
    <property type="entry name" value="Methyltransf_25"/>
    <property type="match status" value="1"/>
</dbReference>
<sequence>MSSPSQSSTSPHKDSFENLQEDLSFMDPFRFINGRRFHNEKSTINYYLPNDSQESDRLNMQHYLYRHVWKGNFSSPMTKELTEGNTSVLDIGCGPGFWLLDMAQKYPLSSFVGIDISPTFPSPNQIPSNAIFLQHNILETEGLPWPPNTINFVYKRFMALSLTQKDTFKLINEIVRITKSNGWIEIMDYTYSLKNCVIKFHESDNIKVPSSNDIRNLLEGNESITNIQYEEKCTPMGKWSGRIGEI</sequence>
<keyword evidence="3" id="KW-1185">Reference proteome</keyword>
<dbReference type="OrthoDB" id="2013972at2759"/>
<evidence type="ECO:0000313" key="3">
    <source>
        <dbReference type="Proteomes" id="UP000789570"/>
    </source>
</evidence>
<name>A0A9N9F5L3_9GLOM</name>
<dbReference type="InterPro" id="IPR029063">
    <property type="entry name" value="SAM-dependent_MTases_sf"/>
</dbReference>
<evidence type="ECO:0000259" key="1">
    <source>
        <dbReference type="Pfam" id="PF13649"/>
    </source>
</evidence>
<gene>
    <name evidence="2" type="ORF">FCALED_LOCUS4212</name>
</gene>
<accession>A0A9N9F5L3</accession>
<protein>
    <submittedName>
        <fullName evidence="2">10799_t:CDS:1</fullName>
    </submittedName>
</protein>
<evidence type="ECO:0000313" key="2">
    <source>
        <dbReference type="EMBL" id="CAG8511282.1"/>
    </source>
</evidence>
<dbReference type="EMBL" id="CAJVPQ010000801">
    <property type="protein sequence ID" value="CAG8511282.1"/>
    <property type="molecule type" value="Genomic_DNA"/>
</dbReference>
<dbReference type="AlphaFoldDB" id="A0A9N9F5L3"/>
<proteinExistence type="predicted"/>
<dbReference type="Gene3D" id="3.40.50.150">
    <property type="entry name" value="Vaccinia Virus protein VP39"/>
    <property type="match status" value="1"/>
</dbReference>